<reference evidence="1 2" key="1">
    <citation type="submission" date="2016-03" db="EMBL/GenBank/DDBJ databases">
        <title>Whole genome sequencing of Grifola frondosa 9006-11.</title>
        <authorList>
            <person name="Min B."/>
            <person name="Park H."/>
            <person name="Kim J.-G."/>
            <person name="Cho H."/>
            <person name="Oh Y.-L."/>
            <person name="Kong W.-S."/>
            <person name="Choi I.-G."/>
        </authorList>
    </citation>
    <scope>NUCLEOTIDE SEQUENCE [LARGE SCALE GENOMIC DNA]</scope>
    <source>
        <strain evidence="1 2">9006-11</strain>
    </source>
</reference>
<comment type="caution">
    <text evidence="1">The sequence shown here is derived from an EMBL/GenBank/DDBJ whole genome shotgun (WGS) entry which is preliminary data.</text>
</comment>
<keyword evidence="2" id="KW-1185">Reference proteome</keyword>
<proteinExistence type="predicted"/>
<name>A0A1C7M4A7_GRIFR</name>
<dbReference type="AlphaFoldDB" id="A0A1C7M4A7"/>
<dbReference type="EMBL" id="LUGG01000011">
    <property type="protein sequence ID" value="OBZ71578.1"/>
    <property type="molecule type" value="Genomic_DNA"/>
</dbReference>
<sequence length="125" mass="14002">MKTGSVVPITSIRMTCDSYSPRHWKPSNVSCRHPNSLTLIFAVISTRNTPRFSIDETHTNDMRPADPGSLVQESRDVFRNYWTILWHHGDDASARGGVPPAVLGWDHSSKSVTAARVQVTRMGRK</sequence>
<protein>
    <submittedName>
        <fullName evidence="1">Uncharacterized protein</fullName>
    </submittedName>
</protein>
<dbReference type="Proteomes" id="UP000092993">
    <property type="component" value="Unassembled WGS sequence"/>
</dbReference>
<accession>A0A1C7M4A7</accession>
<evidence type="ECO:0000313" key="2">
    <source>
        <dbReference type="Proteomes" id="UP000092993"/>
    </source>
</evidence>
<organism evidence="1 2">
    <name type="scientific">Grifola frondosa</name>
    <name type="common">Maitake</name>
    <name type="synonym">Polyporus frondosus</name>
    <dbReference type="NCBI Taxonomy" id="5627"/>
    <lineage>
        <taxon>Eukaryota</taxon>
        <taxon>Fungi</taxon>
        <taxon>Dikarya</taxon>
        <taxon>Basidiomycota</taxon>
        <taxon>Agaricomycotina</taxon>
        <taxon>Agaricomycetes</taxon>
        <taxon>Polyporales</taxon>
        <taxon>Grifolaceae</taxon>
        <taxon>Grifola</taxon>
    </lineage>
</organism>
<evidence type="ECO:0000313" key="1">
    <source>
        <dbReference type="EMBL" id="OBZ71578.1"/>
    </source>
</evidence>
<gene>
    <name evidence="1" type="ORF">A0H81_08892</name>
</gene>